<name>A0ABY5DYJ1_9ACTN</name>
<dbReference type="InterPro" id="IPR014048">
    <property type="entry name" value="MethylDNA_cys_MeTrfase_DNA-bd"/>
</dbReference>
<evidence type="ECO:0000313" key="3">
    <source>
        <dbReference type="EMBL" id="UTI67101.1"/>
    </source>
</evidence>
<reference evidence="3 4" key="1">
    <citation type="submission" date="2022-06" db="EMBL/GenBank/DDBJ databases">
        <title>Paraconexibacter antarcticus.</title>
        <authorList>
            <person name="Kim C.S."/>
        </authorList>
    </citation>
    <scope>NUCLEOTIDE SEQUENCE [LARGE SCALE GENOMIC DNA]</scope>
    <source>
        <strain evidence="3 4">02-257</strain>
    </source>
</reference>
<dbReference type="Pfam" id="PF01035">
    <property type="entry name" value="DNA_binding_1"/>
    <property type="match status" value="1"/>
</dbReference>
<organism evidence="3 4">
    <name type="scientific">Paraconexibacter antarcticus</name>
    <dbReference type="NCBI Taxonomy" id="2949664"/>
    <lineage>
        <taxon>Bacteria</taxon>
        <taxon>Bacillati</taxon>
        <taxon>Actinomycetota</taxon>
        <taxon>Thermoleophilia</taxon>
        <taxon>Solirubrobacterales</taxon>
        <taxon>Paraconexibacteraceae</taxon>
        <taxon>Paraconexibacter</taxon>
    </lineage>
</organism>
<protein>
    <submittedName>
        <fullName evidence="3">MGMT family protein</fullName>
    </submittedName>
</protein>
<keyword evidence="1" id="KW-0227">DNA damage</keyword>
<dbReference type="SUPFAM" id="SSF46767">
    <property type="entry name" value="Methylated DNA-protein cysteine methyltransferase, C-terminal domain"/>
    <property type="match status" value="1"/>
</dbReference>
<dbReference type="InterPro" id="IPR036217">
    <property type="entry name" value="MethylDNA_cys_MeTrfase_DNAb"/>
</dbReference>
<gene>
    <name evidence="3" type="ORF">NBH00_18680</name>
</gene>
<proteinExistence type="predicted"/>
<dbReference type="InterPro" id="IPR036388">
    <property type="entry name" value="WH-like_DNA-bd_sf"/>
</dbReference>
<sequence>MREIPAGRVQTYVDLCPGAPWRVGRVVRLEQPGGIPWWRAVKADGSLGGGEHQRDLLVREGVGFRPGTRARVDLARHRSE</sequence>
<evidence type="ECO:0000256" key="1">
    <source>
        <dbReference type="ARBA" id="ARBA00022763"/>
    </source>
</evidence>
<feature type="domain" description="Methylated-DNA-[protein]-cysteine S-methyltransferase DNA binding" evidence="2">
    <location>
        <begin position="1"/>
        <end position="62"/>
    </location>
</feature>
<dbReference type="Gene3D" id="1.10.10.10">
    <property type="entry name" value="Winged helix-like DNA-binding domain superfamily/Winged helix DNA-binding domain"/>
    <property type="match status" value="1"/>
</dbReference>
<keyword evidence="4" id="KW-1185">Reference proteome</keyword>
<evidence type="ECO:0000259" key="2">
    <source>
        <dbReference type="Pfam" id="PF01035"/>
    </source>
</evidence>
<accession>A0ABY5DYJ1</accession>
<evidence type="ECO:0000313" key="4">
    <source>
        <dbReference type="Proteomes" id="UP001056035"/>
    </source>
</evidence>
<dbReference type="EMBL" id="CP098502">
    <property type="protein sequence ID" value="UTI67101.1"/>
    <property type="molecule type" value="Genomic_DNA"/>
</dbReference>
<dbReference type="Proteomes" id="UP001056035">
    <property type="component" value="Chromosome"/>
</dbReference>